<keyword evidence="5" id="KW-1185">Reference proteome</keyword>
<dbReference type="PROSITE" id="PS00141">
    <property type="entry name" value="ASP_PROTEASE"/>
    <property type="match status" value="1"/>
</dbReference>
<accession>A0A016WSI0</accession>
<dbReference type="InterPro" id="IPR005312">
    <property type="entry name" value="DUF1759"/>
</dbReference>
<dbReference type="STRING" id="53326.A0A016WSI0"/>
<dbReference type="SUPFAM" id="SSF50630">
    <property type="entry name" value="Acid proteases"/>
    <property type="match status" value="1"/>
</dbReference>
<dbReference type="Gene3D" id="2.40.70.10">
    <property type="entry name" value="Acid Proteases"/>
    <property type="match status" value="1"/>
</dbReference>
<reference evidence="5" key="1">
    <citation type="journal article" date="2015" name="Nat. Genet.">
        <title>The genome and transcriptome of the zoonotic hookworm Ancylostoma ceylanicum identify infection-specific gene families.</title>
        <authorList>
            <person name="Schwarz E.M."/>
            <person name="Hu Y."/>
            <person name="Antoshechkin I."/>
            <person name="Miller M.M."/>
            <person name="Sternberg P.W."/>
            <person name="Aroian R.V."/>
        </authorList>
    </citation>
    <scope>NUCLEOTIDE SEQUENCE</scope>
    <source>
        <strain evidence="5">HY135</strain>
    </source>
</reference>
<name>A0A016WSI0_9BILA</name>
<dbReference type="InterPro" id="IPR008737">
    <property type="entry name" value="DUF1758"/>
</dbReference>
<evidence type="ECO:0000313" key="5">
    <source>
        <dbReference type="Proteomes" id="UP000024635"/>
    </source>
</evidence>
<organism evidence="4 5">
    <name type="scientific">Ancylostoma ceylanicum</name>
    <dbReference type="NCBI Taxonomy" id="53326"/>
    <lineage>
        <taxon>Eukaryota</taxon>
        <taxon>Metazoa</taxon>
        <taxon>Ecdysozoa</taxon>
        <taxon>Nematoda</taxon>
        <taxon>Chromadorea</taxon>
        <taxon>Rhabditida</taxon>
        <taxon>Rhabditina</taxon>
        <taxon>Rhabditomorpha</taxon>
        <taxon>Strongyloidea</taxon>
        <taxon>Ancylostomatidae</taxon>
        <taxon>Ancylostomatinae</taxon>
        <taxon>Ancylostoma</taxon>
    </lineage>
</organism>
<dbReference type="AlphaFoldDB" id="A0A016WSI0"/>
<dbReference type="GO" id="GO:0006508">
    <property type="term" value="P:proteolysis"/>
    <property type="evidence" value="ECO:0007669"/>
    <property type="project" value="InterPro"/>
</dbReference>
<dbReference type="InterPro" id="IPR021109">
    <property type="entry name" value="Peptidase_aspartic_dom_sf"/>
</dbReference>
<gene>
    <name evidence="4" type="primary">Acey_s0548.g3275</name>
    <name evidence="4" type="ORF">Y032_0548g3275</name>
</gene>
<dbReference type="Pfam" id="PF05585">
    <property type="entry name" value="DUF1758"/>
    <property type="match status" value="1"/>
</dbReference>
<dbReference type="OrthoDB" id="5867231at2759"/>
<dbReference type="PANTHER" id="PTHR47331:SF5">
    <property type="entry name" value="RIBONUCLEASE H"/>
    <property type="match status" value="1"/>
</dbReference>
<feature type="region of interest" description="Disordered" evidence="2">
    <location>
        <begin position="133"/>
        <end position="152"/>
    </location>
</feature>
<sequence length="971" mass="110708">MTEIKVFKTKITNACAFLNMMETEMSQLEEPFAFPSEKEECQNYIRDKKASLNHIQRRIKSAKEHLDAQVTAAIGNINTRQEQKEREKLMSELNKHLETDSNTLDFTTMQWLNQIEFRREELMQQTDLITRSEPGRASINNGTDCTSNNSIQPDRMERNIQVRRPLLEVPQFSGNFREFNAFWSVFESLIHNDRDLTDIEKFLFLKQALRGKAAAAIQYLPVIGEKYQTAVKIVKKHFDKSASMADILINEIERLPRAKEEPESCRETFEVLSSHLSHLEQTGVAMNADRVWRRLILSKFPEFICRTVIQKENEAGKAFDVNDIAATIDDIITLQETTSLITKTLFDVRQTSNSTVQEEPSKIRQREGRCKRACLCGEQHSPYNCTEFNTPESRRAEACRQRVCWKCFDKGHNSLECKFYGPCPNCMQDHHSSLCSSKNRSEPEMSTVSKRQYWESPKEIIVQSATDLANQSPMLHHEQRQSHRSLNEGTTDSVQTYQNSTTPTTDLSNDAAPQEFRTITHQYVLPIAAALIFNEDEQDYQPVTMLLDSGAQRSFIKTEVSDKLKLPIISSTSYTTTGIGELQETFTSKEVVITLKGLHTSKKLQRLSVHTKEKLTAKTKTAHFSKEDRRFIKDQKVTIAHGELNASDVSPDLLIGQDLLSSVVDYGAPTLRLPSGLVLMPTIFGYTASGTTGTNEASPKYNTTDSICSSIVVATQAAATGGRADKLKLYVERQEIPREFVRRGPIRTRNPDTDLVSIQPPNMMTINVAEKLRRLTLPNLDIQVNWKDDVLGFISSRKHNTDAVEDICTHSSNHDDANYRRKGSVITKKVESVASGVRSSAIFTSLDGHLRIQEETLAPVKGHQYINLTDDMDFVPSLSAKCTPNTMHVFERSCKHTYDVSHQKLSPSTELYANYRKANENSRRRYRHQLRMAGYRDTETGAQHQHKRRRRCSVRSWNAYGPRASHRRFLL</sequence>
<feature type="compositionally biased region" description="Polar residues" evidence="2">
    <location>
        <begin position="138"/>
        <end position="152"/>
    </location>
</feature>
<evidence type="ECO:0000256" key="1">
    <source>
        <dbReference type="SAM" id="Coils"/>
    </source>
</evidence>
<evidence type="ECO:0000259" key="3">
    <source>
        <dbReference type="Pfam" id="PF05585"/>
    </source>
</evidence>
<dbReference type="EMBL" id="JARK01000148">
    <property type="protein sequence ID" value="EYC41978.1"/>
    <property type="molecule type" value="Genomic_DNA"/>
</dbReference>
<proteinExistence type="predicted"/>
<dbReference type="GO" id="GO:0004190">
    <property type="term" value="F:aspartic-type endopeptidase activity"/>
    <property type="evidence" value="ECO:0007669"/>
    <property type="project" value="InterPro"/>
</dbReference>
<evidence type="ECO:0000256" key="2">
    <source>
        <dbReference type="SAM" id="MobiDB-lite"/>
    </source>
</evidence>
<dbReference type="Proteomes" id="UP000024635">
    <property type="component" value="Unassembled WGS sequence"/>
</dbReference>
<dbReference type="PANTHER" id="PTHR47331">
    <property type="entry name" value="PHD-TYPE DOMAIN-CONTAINING PROTEIN"/>
    <property type="match status" value="1"/>
</dbReference>
<dbReference type="Pfam" id="PF03564">
    <property type="entry name" value="DUF1759"/>
    <property type="match status" value="1"/>
</dbReference>
<keyword evidence="1" id="KW-0175">Coiled coil</keyword>
<protein>
    <recommendedName>
        <fullName evidence="3">DUF1758 domain-containing protein</fullName>
    </recommendedName>
</protein>
<feature type="domain" description="DUF1758" evidence="3">
    <location>
        <begin position="544"/>
        <end position="691"/>
    </location>
</feature>
<feature type="region of interest" description="Disordered" evidence="2">
    <location>
        <begin position="470"/>
        <end position="510"/>
    </location>
</feature>
<evidence type="ECO:0000313" key="4">
    <source>
        <dbReference type="EMBL" id="EYC41978.1"/>
    </source>
</evidence>
<feature type="coiled-coil region" evidence="1">
    <location>
        <begin position="45"/>
        <end position="99"/>
    </location>
</feature>
<comment type="caution">
    <text evidence="4">The sequence shown here is derived from an EMBL/GenBank/DDBJ whole genome shotgun (WGS) entry which is preliminary data.</text>
</comment>
<dbReference type="InterPro" id="IPR001969">
    <property type="entry name" value="Aspartic_peptidase_AS"/>
</dbReference>
<feature type="compositionally biased region" description="Polar residues" evidence="2">
    <location>
        <begin position="487"/>
        <end position="508"/>
    </location>
</feature>